<accession>A0A2J6TJN0</accession>
<reference evidence="2 3" key="1">
    <citation type="submission" date="2016-04" db="EMBL/GenBank/DDBJ databases">
        <title>A degradative enzymes factory behind the ericoid mycorrhizal symbiosis.</title>
        <authorList>
            <consortium name="DOE Joint Genome Institute"/>
            <person name="Martino E."/>
            <person name="Morin E."/>
            <person name="Grelet G."/>
            <person name="Kuo A."/>
            <person name="Kohler A."/>
            <person name="Daghino S."/>
            <person name="Barry K."/>
            <person name="Choi C."/>
            <person name="Cichocki N."/>
            <person name="Clum A."/>
            <person name="Copeland A."/>
            <person name="Hainaut M."/>
            <person name="Haridas S."/>
            <person name="Labutti K."/>
            <person name="Lindquist E."/>
            <person name="Lipzen A."/>
            <person name="Khouja H.-R."/>
            <person name="Murat C."/>
            <person name="Ohm R."/>
            <person name="Olson A."/>
            <person name="Spatafora J."/>
            <person name="Veneault-Fourrey C."/>
            <person name="Henrissat B."/>
            <person name="Grigoriev I."/>
            <person name="Martin F."/>
            <person name="Perotto S."/>
        </authorList>
    </citation>
    <scope>NUCLEOTIDE SEQUENCE [LARGE SCALE GENOMIC DNA]</scope>
    <source>
        <strain evidence="2 3">E</strain>
    </source>
</reference>
<feature type="domain" description="DUF6594" evidence="1">
    <location>
        <begin position="17"/>
        <end position="185"/>
    </location>
</feature>
<dbReference type="Pfam" id="PF20237">
    <property type="entry name" value="DUF6594"/>
    <property type="match status" value="1"/>
</dbReference>
<dbReference type="PANTHER" id="PTHR34502:SF5">
    <property type="entry name" value="DUF6594 DOMAIN-CONTAINING PROTEIN"/>
    <property type="match status" value="1"/>
</dbReference>
<dbReference type="AlphaFoldDB" id="A0A2J6TJN0"/>
<dbReference type="InParanoid" id="A0A2J6TJN0"/>
<dbReference type="PANTHER" id="PTHR34502">
    <property type="entry name" value="DUF6594 DOMAIN-CONTAINING PROTEIN-RELATED"/>
    <property type="match status" value="1"/>
</dbReference>
<dbReference type="RefSeq" id="XP_024740126.1">
    <property type="nucleotide sequence ID" value="XM_024886562.1"/>
</dbReference>
<sequence>MSPRPPPVPFAQLPPGYPKLSGLVCKDKTLSIFRKFRSLSTRNLLYLQSEILDLESQLQQEDKKLSLTTPEDLKSWQAFSGSIERTQLVSTIRHKLNDYYSTLLQYEKVLNLSCPSYEHVGLLKDWMNCEQPVVDSTKNYLEHRDQAGDLESPWYRAEEDTVDFVSLDPVADSWLSRLLTRTSLRYLFLV</sequence>
<protein>
    <recommendedName>
        <fullName evidence="1">DUF6594 domain-containing protein</fullName>
    </recommendedName>
</protein>
<evidence type="ECO:0000313" key="2">
    <source>
        <dbReference type="EMBL" id="PMD63222.1"/>
    </source>
</evidence>
<gene>
    <name evidence="2" type="ORF">K444DRAFT_661264</name>
</gene>
<name>A0A2J6TJN0_9HELO</name>
<organism evidence="2 3">
    <name type="scientific">Hyaloscypha bicolor E</name>
    <dbReference type="NCBI Taxonomy" id="1095630"/>
    <lineage>
        <taxon>Eukaryota</taxon>
        <taxon>Fungi</taxon>
        <taxon>Dikarya</taxon>
        <taxon>Ascomycota</taxon>
        <taxon>Pezizomycotina</taxon>
        <taxon>Leotiomycetes</taxon>
        <taxon>Helotiales</taxon>
        <taxon>Hyaloscyphaceae</taxon>
        <taxon>Hyaloscypha</taxon>
        <taxon>Hyaloscypha bicolor</taxon>
    </lineage>
</organism>
<evidence type="ECO:0000259" key="1">
    <source>
        <dbReference type="Pfam" id="PF20237"/>
    </source>
</evidence>
<keyword evidence="3" id="KW-1185">Reference proteome</keyword>
<evidence type="ECO:0000313" key="3">
    <source>
        <dbReference type="Proteomes" id="UP000235371"/>
    </source>
</evidence>
<proteinExistence type="predicted"/>
<dbReference type="EMBL" id="KZ613782">
    <property type="protein sequence ID" value="PMD63222.1"/>
    <property type="molecule type" value="Genomic_DNA"/>
</dbReference>
<dbReference type="STRING" id="1095630.A0A2J6TJN0"/>
<dbReference type="GeneID" id="36594639"/>
<dbReference type="Proteomes" id="UP000235371">
    <property type="component" value="Unassembled WGS sequence"/>
</dbReference>
<dbReference type="OrthoDB" id="5342093at2759"/>
<dbReference type="InterPro" id="IPR046529">
    <property type="entry name" value="DUF6594"/>
</dbReference>